<dbReference type="PIRSF" id="PIRSF003159">
    <property type="entry name" value="FlhC"/>
    <property type="match status" value="1"/>
</dbReference>
<keyword evidence="5 9" id="KW-0805">Transcription regulation</keyword>
<keyword evidence="4 9" id="KW-0862">Zinc</keyword>
<dbReference type="Proteomes" id="UP000216021">
    <property type="component" value="Unassembled WGS sequence"/>
</dbReference>
<dbReference type="NCBIfam" id="NF009365">
    <property type="entry name" value="PRK12722.1"/>
    <property type="match status" value="1"/>
</dbReference>
<dbReference type="GO" id="GO:1902208">
    <property type="term" value="P:regulation of bacterial-type flagellum assembly"/>
    <property type="evidence" value="ECO:0007669"/>
    <property type="project" value="UniProtKB-UniRule"/>
</dbReference>
<feature type="binding site" evidence="9">
    <location>
        <position position="141"/>
    </location>
    <ligand>
        <name>Zn(2+)</name>
        <dbReference type="ChEBI" id="CHEBI:29105"/>
    </ligand>
</feature>
<dbReference type="HAMAP" id="MF_01891">
    <property type="entry name" value="FhlC"/>
    <property type="match status" value="1"/>
</dbReference>
<evidence type="ECO:0000256" key="5">
    <source>
        <dbReference type="ARBA" id="ARBA00023015"/>
    </source>
</evidence>
<protein>
    <recommendedName>
        <fullName evidence="9 10">Flagellar transcriptional regulator FlhC</fullName>
    </recommendedName>
</protein>
<comment type="similarity">
    <text evidence="9 10">Belongs to the FlhC family.</text>
</comment>
<evidence type="ECO:0000256" key="7">
    <source>
        <dbReference type="ARBA" id="ARBA00023159"/>
    </source>
</evidence>
<comment type="function">
    <text evidence="9">Functions in complex with FlhD as a master transcriptional regulator that regulates transcription of several flagellar and non-flagellar operons by binding to their promoter region. Activates expression of class 2 flagellar genes, including fliA, which is a flagellum-specific sigma factor that turns on the class 3 genes. Also regulates genes whose products function in a variety of physiological pathways.</text>
</comment>
<feature type="binding site" evidence="9">
    <location>
        <position position="138"/>
    </location>
    <ligand>
        <name>Zn(2+)</name>
        <dbReference type="ChEBI" id="CHEBI:29105"/>
    </ligand>
</feature>
<dbReference type="Pfam" id="PF05280">
    <property type="entry name" value="FlhC"/>
    <property type="match status" value="1"/>
</dbReference>
<dbReference type="InterPro" id="IPR007944">
    <property type="entry name" value="FlhC"/>
</dbReference>
<sequence>MSDKSIVQEAKDIQLAMELISLGARLQMLESETQLSRGRLIKLYKELRGSPPPKGMLPFSTDWFMTWEQNIHSSMFYNAYRFLLNSGQCRGVEVVIKAYRLYLEQCPQQPDKAPLLALTRAWTLVRFVDSGMLQLSACNCCHGIFITHAYQPVNSFVCSLCQPPSRAVKKRKLSPQLTDITPQLLDEQVKRAV</sequence>
<comment type="subunit">
    <text evidence="9">Heterohexamer composed of two FlhC and four FlhD subunits. Each FlhC binds a FlhD dimer, forming a heterotrimer, and a hexamer assembles by dimerization of two heterotrimers.</text>
</comment>
<evidence type="ECO:0000256" key="10">
    <source>
        <dbReference type="PIRNR" id="PIRNR003159"/>
    </source>
</evidence>
<dbReference type="AlphaFoldDB" id="A0A1S8CMS8"/>
<evidence type="ECO:0000313" key="12">
    <source>
        <dbReference type="Proteomes" id="UP000216021"/>
    </source>
</evidence>
<comment type="subcellular location">
    <subcellularLocation>
        <location evidence="9 10">Cytoplasm</location>
    </subcellularLocation>
</comment>
<keyword evidence="6 9" id="KW-0238">DNA-binding</keyword>
<dbReference type="EMBL" id="MOXD01000003">
    <property type="protein sequence ID" value="OMQ24797.1"/>
    <property type="molecule type" value="Genomic_DNA"/>
</dbReference>
<dbReference type="SUPFAM" id="SSF160930">
    <property type="entry name" value="FlhC-like"/>
    <property type="match status" value="1"/>
</dbReference>
<evidence type="ECO:0000256" key="4">
    <source>
        <dbReference type="ARBA" id="ARBA00022833"/>
    </source>
</evidence>
<gene>
    <name evidence="9" type="primary">flhC</name>
    <name evidence="11" type="ORF">BMI79_06425</name>
</gene>
<dbReference type="GO" id="GO:0008270">
    <property type="term" value="F:zinc ion binding"/>
    <property type="evidence" value="ECO:0007669"/>
    <property type="project" value="UniProtKB-UniRule"/>
</dbReference>
<evidence type="ECO:0000256" key="1">
    <source>
        <dbReference type="ARBA" id="ARBA00022490"/>
    </source>
</evidence>
<evidence type="ECO:0000256" key="2">
    <source>
        <dbReference type="ARBA" id="ARBA00022723"/>
    </source>
</evidence>
<dbReference type="GO" id="GO:0045893">
    <property type="term" value="P:positive regulation of DNA-templated transcription"/>
    <property type="evidence" value="ECO:0007669"/>
    <property type="project" value="InterPro"/>
</dbReference>
<evidence type="ECO:0000313" key="11">
    <source>
        <dbReference type="EMBL" id="OMQ24797.1"/>
    </source>
</evidence>
<evidence type="ECO:0000256" key="9">
    <source>
        <dbReference type="HAMAP-Rule" id="MF_01891"/>
    </source>
</evidence>
<comment type="caution">
    <text evidence="11">The sequence shown here is derived from an EMBL/GenBank/DDBJ whole genome shotgun (WGS) entry which is preliminary data.</text>
</comment>
<evidence type="ECO:0000256" key="6">
    <source>
        <dbReference type="ARBA" id="ARBA00023125"/>
    </source>
</evidence>
<evidence type="ECO:0000256" key="3">
    <source>
        <dbReference type="ARBA" id="ARBA00022795"/>
    </source>
</evidence>
<feature type="binding site" evidence="9">
    <location>
        <position position="161"/>
    </location>
    <ligand>
        <name>Zn(2+)</name>
        <dbReference type="ChEBI" id="CHEBI:29105"/>
    </ligand>
</feature>
<name>A0A1S8CMS8_9GAMM</name>
<keyword evidence="7 9" id="KW-0010">Activator</keyword>
<keyword evidence="1 9" id="KW-0963">Cytoplasm</keyword>
<feature type="binding site" evidence="9">
    <location>
        <position position="158"/>
    </location>
    <ligand>
        <name>Zn(2+)</name>
        <dbReference type="ChEBI" id="CHEBI:29105"/>
    </ligand>
</feature>
<evidence type="ECO:0000256" key="8">
    <source>
        <dbReference type="ARBA" id="ARBA00023163"/>
    </source>
</evidence>
<accession>A0A1S8CMS8</accession>
<organism evidence="11 12">
    <name type="scientific">Serratia oryzae</name>
    <dbReference type="NCBI Taxonomy" id="2034155"/>
    <lineage>
        <taxon>Bacteria</taxon>
        <taxon>Pseudomonadati</taxon>
        <taxon>Pseudomonadota</taxon>
        <taxon>Gammaproteobacteria</taxon>
        <taxon>Enterobacterales</taxon>
        <taxon>Yersiniaceae</taxon>
        <taxon>Serratia</taxon>
    </lineage>
</organism>
<dbReference type="GO" id="GO:0044781">
    <property type="term" value="P:bacterial-type flagellum organization"/>
    <property type="evidence" value="ECO:0007669"/>
    <property type="project" value="UniProtKB-KW"/>
</dbReference>
<keyword evidence="8 9" id="KW-0804">Transcription</keyword>
<keyword evidence="3 9" id="KW-1005">Bacterial flagellum biogenesis</keyword>
<keyword evidence="2 9" id="KW-0479">Metal-binding</keyword>
<reference evidence="11 12" key="1">
    <citation type="submission" date="2016-11" db="EMBL/GenBank/DDBJ databases">
        <title>Rahnella oryzae sp. nov., isolated from rice root.</title>
        <authorList>
            <person name="Zhang X.-X."/>
            <person name="Zhang J."/>
        </authorList>
    </citation>
    <scope>NUCLEOTIDE SEQUENCE [LARGE SCALE GENOMIC DNA]</scope>
    <source>
        <strain evidence="11 12">J11-6</strain>
    </source>
</reference>
<keyword evidence="12" id="KW-1185">Reference proteome</keyword>
<proteinExistence type="inferred from homology"/>
<comment type="cofactor">
    <cofactor evidence="9">
        <name>Zn(2+)</name>
        <dbReference type="ChEBI" id="CHEBI:29105"/>
    </cofactor>
    <text evidence="9">Binds 1 zinc ion per subunit.</text>
</comment>
<dbReference type="GO" id="GO:0003677">
    <property type="term" value="F:DNA binding"/>
    <property type="evidence" value="ECO:0007669"/>
    <property type="project" value="UniProtKB-UniRule"/>
</dbReference>
<dbReference type="GO" id="GO:0005737">
    <property type="term" value="C:cytoplasm"/>
    <property type="evidence" value="ECO:0007669"/>
    <property type="project" value="UniProtKB-SubCell"/>
</dbReference>
<dbReference type="STRING" id="2034155.BMI79_06425"/>